<protein>
    <recommendedName>
        <fullName evidence="4">Ribosomal RNA-processing protein 12-like conserved domain-containing protein</fullName>
    </recommendedName>
</protein>
<evidence type="ECO:0008006" key="4">
    <source>
        <dbReference type="Google" id="ProtNLM"/>
    </source>
</evidence>
<accession>A0A8J6E0B6</accession>
<organism evidence="2 3">
    <name type="scientific">Carpediemonas membranifera</name>
    <dbReference type="NCBI Taxonomy" id="201153"/>
    <lineage>
        <taxon>Eukaryota</taxon>
        <taxon>Metamonada</taxon>
        <taxon>Carpediemonas-like organisms</taxon>
        <taxon>Carpediemonas</taxon>
    </lineage>
</organism>
<evidence type="ECO:0000256" key="1">
    <source>
        <dbReference type="SAM" id="MobiDB-lite"/>
    </source>
</evidence>
<name>A0A8J6E0B6_9EUKA</name>
<evidence type="ECO:0000313" key="2">
    <source>
        <dbReference type="EMBL" id="KAG9391601.1"/>
    </source>
</evidence>
<dbReference type="Proteomes" id="UP000717585">
    <property type="component" value="Unassembled WGS sequence"/>
</dbReference>
<evidence type="ECO:0000313" key="3">
    <source>
        <dbReference type="Proteomes" id="UP000717585"/>
    </source>
</evidence>
<keyword evidence="3" id="KW-1185">Reference proteome</keyword>
<dbReference type="AlphaFoldDB" id="A0A8J6E0B6"/>
<proteinExistence type="predicted"/>
<reference evidence="2" key="1">
    <citation type="submission" date="2021-05" db="EMBL/GenBank/DDBJ databases">
        <title>A free-living protist that lacks canonical eukaryotic 1 DNA replication and segregation systems.</title>
        <authorList>
            <person name="Salas-Leiva D.E."/>
            <person name="Tromer E.C."/>
            <person name="Curtis B.A."/>
            <person name="Jerlstrom-Hultqvist J."/>
            <person name="Kolisko M."/>
            <person name="Yi Z."/>
            <person name="Salas-Leiva J.S."/>
            <person name="Gallot-Lavallee L."/>
            <person name="Kops G.J.P.L."/>
            <person name="Archibald J.M."/>
            <person name="Simpson A.G.B."/>
            <person name="Roger A.J."/>
        </authorList>
    </citation>
    <scope>NUCLEOTIDE SEQUENCE</scope>
    <source>
        <strain evidence="2">BICM</strain>
    </source>
</reference>
<feature type="region of interest" description="Disordered" evidence="1">
    <location>
        <begin position="543"/>
        <end position="564"/>
    </location>
</feature>
<gene>
    <name evidence="2" type="ORF">J8273_6366</name>
</gene>
<comment type="caution">
    <text evidence="2">The sequence shown here is derived from an EMBL/GenBank/DDBJ whole genome shotgun (WGS) entry which is preliminary data.</text>
</comment>
<dbReference type="EMBL" id="JAHDYR010000053">
    <property type="protein sequence ID" value="KAG9391601.1"/>
    <property type="molecule type" value="Genomic_DNA"/>
</dbReference>
<sequence>MQTNKVRRLQSLPPMDLLRVMFDEGLGDQTYVQNDRGVVITAVSTALDAVDAETRERYALTAFETFIDGGITDEGILISDIYLKTLDSEPSRLALLSCTLTAMLRNSDVQAVNVRSMVMLFIAKILNSGLVVPHKVVKHIYRMAKALTEDSTDTAMLECFVNAYTHYSPTATQTSDVSTDDPAAQLQFAATVFTSAFTRARCPPAAVAERLSFIAASFSSTLIYTTPDASHPVYPALLQEALYGIQLMPSSKPANKLLDALTEPFTTTASAALMTSLTMCISLFTHEDTQVSNAGLEVFFKLLRNCGGAVTDERWWGGALRFFVAHPTVLALKSMRPLFQHCPENVILPQLLALTDAAMSFVVRTNERAAGAIFVSDVCKRFTPAIYDGHRDKFGEEERKFLVGQIHKYNGEQNKKKRGGEAKKSGDKGKAELDFMDLLEETSDDDADVDADEYDLAALQAKGRKQKTYKYKEFSGYEDEALAMPVGEGKMVIKEGKEVEAVSTVVKDAIAVEEKKAERRKGDMWIPKGGIRSIRVRTGKRTDGIKTGSEFRSKKGGGDVKKGQVDPYAYIPVRSALIRKKGKFKNQAKRELEAVFKSAPKKSTLTRGQRAKQRKQAARAAEAQE</sequence>
<feature type="region of interest" description="Disordered" evidence="1">
    <location>
        <begin position="598"/>
        <end position="625"/>
    </location>
</feature>